<protein>
    <submittedName>
        <fullName evidence="1">Uncharacterized protein</fullName>
    </submittedName>
</protein>
<name>A0AAV8XRU5_9CUCU</name>
<sequence>MLHIASGAYLPHGRQNLYNHLSKTGYFPPKSNHGTPKAIIVDEDGILIRILENPGVSTRRLSATTELR</sequence>
<organism evidence="1 2">
    <name type="scientific">Aromia moschata</name>
    <dbReference type="NCBI Taxonomy" id="1265417"/>
    <lineage>
        <taxon>Eukaryota</taxon>
        <taxon>Metazoa</taxon>
        <taxon>Ecdysozoa</taxon>
        <taxon>Arthropoda</taxon>
        <taxon>Hexapoda</taxon>
        <taxon>Insecta</taxon>
        <taxon>Pterygota</taxon>
        <taxon>Neoptera</taxon>
        <taxon>Endopterygota</taxon>
        <taxon>Coleoptera</taxon>
        <taxon>Polyphaga</taxon>
        <taxon>Cucujiformia</taxon>
        <taxon>Chrysomeloidea</taxon>
        <taxon>Cerambycidae</taxon>
        <taxon>Cerambycinae</taxon>
        <taxon>Callichromatini</taxon>
        <taxon>Aromia</taxon>
    </lineage>
</organism>
<dbReference type="EMBL" id="JAPWTK010000353">
    <property type="protein sequence ID" value="KAJ8941784.1"/>
    <property type="molecule type" value="Genomic_DNA"/>
</dbReference>
<dbReference type="AlphaFoldDB" id="A0AAV8XRU5"/>
<dbReference type="Proteomes" id="UP001162162">
    <property type="component" value="Unassembled WGS sequence"/>
</dbReference>
<evidence type="ECO:0000313" key="2">
    <source>
        <dbReference type="Proteomes" id="UP001162162"/>
    </source>
</evidence>
<accession>A0AAV8XRU5</accession>
<comment type="caution">
    <text evidence="1">The sequence shown here is derived from an EMBL/GenBank/DDBJ whole genome shotgun (WGS) entry which is preliminary data.</text>
</comment>
<reference evidence="1" key="1">
    <citation type="journal article" date="2023" name="Insect Mol. Biol.">
        <title>Genome sequencing provides insights into the evolution of gene families encoding plant cell wall-degrading enzymes in longhorned beetles.</title>
        <authorList>
            <person name="Shin N.R."/>
            <person name="Okamura Y."/>
            <person name="Kirsch R."/>
            <person name="Pauchet Y."/>
        </authorList>
    </citation>
    <scope>NUCLEOTIDE SEQUENCE</scope>
    <source>
        <strain evidence="1">AMC_N1</strain>
    </source>
</reference>
<proteinExistence type="predicted"/>
<keyword evidence="2" id="KW-1185">Reference proteome</keyword>
<evidence type="ECO:0000313" key="1">
    <source>
        <dbReference type="EMBL" id="KAJ8941784.1"/>
    </source>
</evidence>
<gene>
    <name evidence="1" type="ORF">NQ318_006820</name>
</gene>